<gene>
    <name evidence="3" type="ORF">MM415A01153_0007</name>
    <name evidence="2" type="ORF">MM415B01264_0010</name>
    <name evidence="1" type="ORF">TM448A00526_0019</name>
    <name evidence="4" type="ORF">TM448B01370_0007</name>
</gene>
<evidence type="ECO:0000313" key="4">
    <source>
        <dbReference type="EMBL" id="QJH98691.1"/>
    </source>
</evidence>
<evidence type="ECO:0000313" key="3">
    <source>
        <dbReference type="EMBL" id="QJA78028.1"/>
    </source>
</evidence>
<accession>A0A6H1ZH52</accession>
<dbReference type="AlphaFoldDB" id="A0A6H1ZH52"/>
<protein>
    <submittedName>
        <fullName evidence="1">Putative DNA binding, helix-turn-helix domain containing protein</fullName>
    </submittedName>
</protein>
<proteinExistence type="predicted"/>
<dbReference type="EMBL" id="MT141376">
    <property type="protein sequence ID" value="QJA59590.1"/>
    <property type="molecule type" value="Genomic_DNA"/>
</dbReference>
<sequence length="79" mass="9078">MDAQIEPLRRMDPDRLLPTRQVAVLLGRSPRTIRKMVSMRVILAVPAGPCQNLFFRVADVIEYIDRQRLFVKNRAEGAT</sequence>
<dbReference type="EMBL" id="MT142316">
    <property type="protein sequence ID" value="QJA78028.1"/>
    <property type="molecule type" value="Genomic_DNA"/>
</dbReference>
<evidence type="ECO:0000313" key="2">
    <source>
        <dbReference type="EMBL" id="QJA59590.1"/>
    </source>
</evidence>
<organism evidence="1">
    <name type="scientific">viral metagenome</name>
    <dbReference type="NCBI Taxonomy" id="1070528"/>
    <lineage>
        <taxon>unclassified sequences</taxon>
        <taxon>metagenomes</taxon>
        <taxon>organismal metagenomes</taxon>
    </lineage>
</organism>
<evidence type="ECO:0000313" key="1">
    <source>
        <dbReference type="EMBL" id="QJA46789.1"/>
    </source>
</evidence>
<name>A0A6H1ZH52_9ZZZZ</name>
<reference evidence="1" key="1">
    <citation type="submission" date="2020-03" db="EMBL/GenBank/DDBJ databases">
        <title>The deep terrestrial virosphere.</title>
        <authorList>
            <person name="Holmfeldt K."/>
            <person name="Nilsson E."/>
            <person name="Simone D."/>
            <person name="Lopez-Fernandez M."/>
            <person name="Wu X."/>
            <person name="de Brujin I."/>
            <person name="Lundin D."/>
            <person name="Andersson A."/>
            <person name="Bertilsson S."/>
            <person name="Dopson M."/>
        </authorList>
    </citation>
    <scope>NUCLEOTIDE SEQUENCE</scope>
    <source>
        <strain evidence="3">MM415A01153</strain>
        <strain evidence="2">MM415B01264</strain>
        <strain evidence="1">TM448A00526</strain>
        <strain evidence="4">TM448B01370</strain>
    </source>
</reference>
<dbReference type="EMBL" id="MT144021">
    <property type="protein sequence ID" value="QJA46789.1"/>
    <property type="molecule type" value="Genomic_DNA"/>
</dbReference>
<dbReference type="EMBL" id="MT144748">
    <property type="protein sequence ID" value="QJH98691.1"/>
    <property type="molecule type" value="Genomic_DNA"/>
</dbReference>